<dbReference type="Gene3D" id="3.90.870.10">
    <property type="entry name" value="DHBP synthase"/>
    <property type="match status" value="1"/>
</dbReference>
<evidence type="ECO:0000256" key="11">
    <source>
        <dbReference type="ARBA" id="ARBA00022842"/>
    </source>
</evidence>
<feature type="binding site" evidence="14">
    <location>
        <begin position="40"/>
        <end position="41"/>
    </location>
    <ligand>
        <name>D-ribulose 5-phosphate</name>
        <dbReference type="ChEBI" id="CHEBI:58121"/>
    </ligand>
</feature>
<evidence type="ECO:0000256" key="6">
    <source>
        <dbReference type="ARBA" id="ARBA00008976"/>
    </source>
</evidence>
<comment type="cofactor">
    <cofactor evidence="2">
        <name>Mn(2+)</name>
        <dbReference type="ChEBI" id="CHEBI:29035"/>
    </cofactor>
</comment>
<comment type="similarity">
    <text evidence="6">In the C-terminal section; belongs to the GTP cyclohydrolase II family.</text>
</comment>
<evidence type="ECO:0000256" key="1">
    <source>
        <dbReference type="ARBA" id="ARBA00000141"/>
    </source>
</evidence>
<dbReference type="GO" id="GO:0000287">
    <property type="term" value="F:magnesium ion binding"/>
    <property type="evidence" value="ECO:0007669"/>
    <property type="project" value="UniProtKB-UniRule"/>
</dbReference>
<feature type="site" description="Essential for catalytic activity" evidence="14">
    <location>
        <position position="139"/>
    </location>
</feature>
<comment type="similarity">
    <text evidence="14">Belongs to the DHBP synthase family.</text>
</comment>
<feature type="domain" description="GTP cyclohydrolase II" evidence="15">
    <location>
        <begin position="221"/>
        <end position="377"/>
    </location>
</feature>
<feature type="binding site" evidence="14">
    <location>
        <position position="41"/>
    </location>
    <ligand>
        <name>Mg(2+)</name>
        <dbReference type="ChEBI" id="CHEBI:18420"/>
        <label>1</label>
    </ligand>
</feature>
<evidence type="ECO:0000256" key="10">
    <source>
        <dbReference type="ARBA" id="ARBA00022723"/>
    </source>
</evidence>
<comment type="pathway">
    <text evidence="4 14">Cofactor biosynthesis; riboflavin biosynthesis; 2-hydroxy-3-oxobutyl phosphate from D-ribulose 5-phosphate: step 1/1.</text>
</comment>
<reference evidence="16" key="1">
    <citation type="submission" date="2022-08" db="EMBL/GenBank/DDBJ databases">
        <title>Nisaea acidiphila sp. nov., isolated from a marine algal debris and emended description of the genus Nisaea Urios et al. 2008.</title>
        <authorList>
            <person name="Kwon K."/>
        </authorList>
    </citation>
    <scope>NUCLEOTIDE SEQUENCE</scope>
    <source>
        <strain evidence="16">MEBiC11861</strain>
    </source>
</reference>
<dbReference type="PIRSF" id="PIRSF001259">
    <property type="entry name" value="RibA"/>
    <property type="match status" value="1"/>
</dbReference>
<evidence type="ECO:0000256" key="7">
    <source>
        <dbReference type="ARBA" id="ARBA00012153"/>
    </source>
</evidence>
<feature type="site" description="Essential for catalytic activity" evidence="14">
    <location>
        <position position="177"/>
    </location>
</feature>
<keyword evidence="12 14" id="KW-0464">Manganese</keyword>
<gene>
    <name evidence="14 16" type="primary">ribB</name>
    <name evidence="16" type="ORF">NUH88_00715</name>
</gene>
<dbReference type="GO" id="GO:0009231">
    <property type="term" value="P:riboflavin biosynthetic process"/>
    <property type="evidence" value="ECO:0007669"/>
    <property type="project" value="UniProtKB-UniRule"/>
</dbReference>
<dbReference type="InterPro" id="IPR032677">
    <property type="entry name" value="GTP_cyclohydro_II"/>
</dbReference>
<feature type="binding site" evidence="14">
    <location>
        <position position="41"/>
    </location>
    <ligand>
        <name>Mg(2+)</name>
        <dbReference type="ChEBI" id="CHEBI:18420"/>
        <label>2</label>
    </ligand>
</feature>
<keyword evidence="10 14" id="KW-0479">Metal-binding</keyword>
<evidence type="ECO:0000313" key="16">
    <source>
        <dbReference type="EMBL" id="UUX50229.1"/>
    </source>
</evidence>
<name>A0A9J7AXT2_9PROT</name>
<evidence type="ECO:0000256" key="13">
    <source>
        <dbReference type="ARBA" id="ARBA00023239"/>
    </source>
</evidence>
<dbReference type="AlphaFoldDB" id="A0A9J7AXT2"/>
<comment type="function">
    <text evidence="3 14">Catalyzes the conversion of D-ribulose 5-phosphate to formate and 3,4-dihydroxy-2-butanone 4-phosphate.</text>
</comment>
<comment type="similarity">
    <text evidence="5">In the N-terminal section; belongs to the DHBP synthase family.</text>
</comment>
<evidence type="ECO:0000256" key="14">
    <source>
        <dbReference type="HAMAP-Rule" id="MF_00180"/>
    </source>
</evidence>
<evidence type="ECO:0000256" key="9">
    <source>
        <dbReference type="ARBA" id="ARBA00022619"/>
    </source>
</evidence>
<evidence type="ECO:0000259" key="15">
    <source>
        <dbReference type="Pfam" id="PF00925"/>
    </source>
</evidence>
<keyword evidence="11 14" id="KW-0460">Magnesium</keyword>
<evidence type="ECO:0000256" key="2">
    <source>
        <dbReference type="ARBA" id="ARBA00001936"/>
    </source>
</evidence>
<dbReference type="Pfam" id="PF00925">
    <property type="entry name" value="GTP_cyclohydro2"/>
    <property type="match status" value="1"/>
</dbReference>
<dbReference type="Proteomes" id="UP001060336">
    <property type="component" value="Chromosome"/>
</dbReference>
<dbReference type="GO" id="GO:0005829">
    <property type="term" value="C:cytosol"/>
    <property type="evidence" value="ECO:0007669"/>
    <property type="project" value="TreeGrafter"/>
</dbReference>
<keyword evidence="17" id="KW-1185">Reference proteome</keyword>
<evidence type="ECO:0000256" key="3">
    <source>
        <dbReference type="ARBA" id="ARBA00002284"/>
    </source>
</evidence>
<dbReference type="SUPFAM" id="SSF55821">
    <property type="entry name" value="YrdC/RibB"/>
    <property type="match status" value="1"/>
</dbReference>
<dbReference type="InterPro" id="IPR036144">
    <property type="entry name" value="RibA-like_sf"/>
</dbReference>
<comment type="cofactor">
    <cofactor evidence="14">
        <name>Mg(2+)</name>
        <dbReference type="ChEBI" id="CHEBI:18420"/>
    </cofactor>
    <cofactor evidence="14">
        <name>Mn(2+)</name>
        <dbReference type="ChEBI" id="CHEBI:29035"/>
    </cofactor>
    <text evidence="14">Binds 2 divalent metal cations per subunit. Magnesium or manganese.</text>
</comment>
<dbReference type="Pfam" id="PF00926">
    <property type="entry name" value="DHBP_synthase"/>
    <property type="match status" value="1"/>
</dbReference>
<dbReference type="GO" id="GO:0008686">
    <property type="term" value="F:3,4-dihydroxy-2-butanone-4-phosphate synthase activity"/>
    <property type="evidence" value="ECO:0007669"/>
    <property type="project" value="UniProtKB-UniRule"/>
</dbReference>
<protein>
    <recommendedName>
        <fullName evidence="8 14">3,4-dihydroxy-2-butanone 4-phosphate synthase</fullName>
        <shortName evidence="14">DHBP synthase</shortName>
        <ecNumber evidence="7 14">4.1.99.12</ecNumber>
    </recommendedName>
</protein>
<dbReference type="InterPro" id="IPR000422">
    <property type="entry name" value="DHBP_synthase_RibB"/>
</dbReference>
<feature type="binding site" evidence="14">
    <location>
        <position position="45"/>
    </location>
    <ligand>
        <name>D-ribulose 5-phosphate</name>
        <dbReference type="ChEBI" id="CHEBI:58121"/>
    </ligand>
</feature>
<evidence type="ECO:0000256" key="8">
    <source>
        <dbReference type="ARBA" id="ARBA00018836"/>
    </source>
</evidence>
<evidence type="ECO:0000256" key="5">
    <source>
        <dbReference type="ARBA" id="ARBA00005520"/>
    </source>
</evidence>
<dbReference type="GO" id="GO:0003935">
    <property type="term" value="F:GTP cyclohydrolase II activity"/>
    <property type="evidence" value="ECO:0007669"/>
    <property type="project" value="TreeGrafter"/>
</dbReference>
<feature type="binding site" evidence="14">
    <location>
        <position position="156"/>
    </location>
    <ligand>
        <name>Mg(2+)</name>
        <dbReference type="ChEBI" id="CHEBI:18420"/>
        <label>2</label>
    </ligand>
</feature>
<sequence>MTETAEPLGDLYRTALSSIEEVVEEARQGRMFILVDDEDRENEGDLCIPAQMATPEVINFMAKHGRGLICLSMERERIEKLGLPLMSANNGTRHETAFTVSIEAREGVTTGISAHDRARTIQVAIDPKAGRDEIVTPGHVFPLMARDGGTLVRAGHTEAVVDIARMAGMNPSGVICEIMNDDGTMARLPDLVQFAQYHGLKVATIADLIEYRRRTESVVQRSVETTLDSSFGGDWRMIVYVNKITYAEHVALVKGDITTDDPVLVRMHALSIMEDVLGDRTGSRAGGELQAAMRQIGEEGRGVVVLIREPSATALSDRVRRKLRAEADGKRSENELRDYGVGAQILLDLGVSEMVLLSNHDRTIVGLDGYGLTMVERRGVQTEDGGAD</sequence>
<dbReference type="SUPFAM" id="SSF142695">
    <property type="entry name" value="RibA-like"/>
    <property type="match status" value="1"/>
</dbReference>
<proteinExistence type="inferred from homology"/>
<evidence type="ECO:0000313" key="17">
    <source>
        <dbReference type="Proteomes" id="UP001060336"/>
    </source>
</evidence>
<dbReference type="NCBIfam" id="TIGR00506">
    <property type="entry name" value="ribB"/>
    <property type="match status" value="1"/>
</dbReference>
<dbReference type="PANTHER" id="PTHR21327">
    <property type="entry name" value="GTP CYCLOHYDROLASE II-RELATED"/>
    <property type="match status" value="1"/>
</dbReference>
<feature type="binding site" evidence="14">
    <location>
        <begin position="153"/>
        <end position="157"/>
    </location>
    <ligand>
        <name>D-ribulose 5-phosphate</name>
        <dbReference type="ChEBI" id="CHEBI:58121"/>
    </ligand>
</feature>
<dbReference type="GO" id="GO:0030145">
    <property type="term" value="F:manganese ion binding"/>
    <property type="evidence" value="ECO:0007669"/>
    <property type="project" value="UniProtKB-UniRule"/>
</dbReference>
<dbReference type="EMBL" id="CP102480">
    <property type="protein sequence ID" value="UUX50229.1"/>
    <property type="molecule type" value="Genomic_DNA"/>
</dbReference>
<dbReference type="PANTHER" id="PTHR21327:SF34">
    <property type="entry name" value="3,4-DIHYDROXY-2-BUTANONE 4-PHOSPHATE SYNTHASE"/>
    <property type="match status" value="1"/>
</dbReference>
<comment type="catalytic activity">
    <reaction evidence="1 14">
        <text>D-ribulose 5-phosphate = (2S)-2-hydroxy-3-oxobutyl phosphate + formate + H(+)</text>
        <dbReference type="Rhea" id="RHEA:18457"/>
        <dbReference type="ChEBI" id="CHEBI:15378"/>
        <dbReference type="ChEBI" id="CHEBI:15740"/>
        <dbReference type="ChEBI" id="CHEBI:58121"/>
        <dbReference type="ChEBI" id="CHEBI:58830"/>
        <dbReference type="EC" id="4.1.99.12"/>
    </reaction>
</comment>
<keyword evidence="13 14" id="KW-0456">Lyase</keyword>
<organism evidence="16 17">
    <name type="scientific">Nisaea acidiphila</name>
    <dbReference type="NCBI Taxonomy" id="1862145"/>
    <lineage>
        <taxon>Bacteria</taxon>
        <taxon>Pseudomonadati</taxon>
        <taxon>Pseudomonadota</taxon>
        <taxon>Alphaproteobacteria</taxon>
        <taxon>Rhodospirillales</taxon>
        <taxon>Thalassobaculaceae</taxon>
        <taxon>Nisaea</taxon>
    </lineage>
</organism>
<evidence type="ECO:0000256" key="4">
    <source>
        <dbReference type="ARBA" id="ARBA00004904"/>
    </source>
</evidence>
<evidence type="ECO:0000256" key="12">
    <source>
        <dbReference type="ARBA" id="ARBA00023211"/>
    </source>
</evidence>
<dbReference type="InterPro" id="IPR017945">
    <property type="entry name" value="DHBP_synth_RibB-like_a/b_dom"/>
</dbReference>
<dbReference type="EC" id="4.1.99.12" evidence="7 14"/>
<accession>A0A9J7AXT2</accession>
<dbReference type="HAMAP" id="MF_00180">
    <property type="entry name" value="RibB"/>
    <property type="match status" value="1"/>
</dbReference>
<comment type="subunit">
    <text evidence="14">Homodimer.</text>
</comment>
<dbReference type="Gene3D" id="3.40.50.10990">
    <property type="entry name" value="GTP cyclohydrolase II"/>
    <property type="match status" value="1"/>
</dbReference>
<dbReference type="FunFam" id="3.90.870.10:FF:000001">
    <property type="entry name" value="Riboflavin biosynthesis protein RibBA"/>
    <property type="match status" value="1"/>
</dbReference>
<dbReference type="KEGG" id="naci:NUH88_00715"/>
<keyword evidence="9 14" id="KW-0686">Riboflavin biosynthesis</keyword>